<sequence>MPANGMRRTAPSNASPSPQSNSLPWLRLRTCQQCPLIPLPFTKPYTHPPQKDPPVKLTDSPRNASPSEQIDFLLKKHTSTDLAEEGFDMPASVQLRYQAGSNDIKIETHKIDFRHVVGPAKASLRPLKPQFTLRKNASTQDLLTHTASLRERKPNPPVLSKKQSAARLIPTRKATESEIATISKIVAKSERTPRTSPAPSNSLRTVLNHVRNLTRSNSTKASPLANPTS</sequence>
<comment type="caution">
    <text evidence="1">The sequence shown here is derived from an EMBL/GenBank/DDBJ whole genome shotgun (WGS) entry which is preliminary data.</text>
</comment>
<keyword evidence="2" id="KW-1185">Reference proteome</keyword>
<reference evidence="1" key="1">
    <citation type="submission" date="2022-04" db="EMBL/GenBank/DDBJ databases">
        <title>Genome of the entomopathogenic fungus Entomophthora muscae.</title>
        <authorList>
            <person name="Elya C."/>
            <person name="Lovett B.R."/>
            <person name="Lee E."/>
            <person name="Macias A.M."/>
            <person name="Hajek A.E."/>
            <person name="De Bivort B.L."/>
            <person name="Kasson M.T."/>
            <person name="De Fine Licht H.H."/>
            <person name="Stajich J.E."/>
        </authorList>
    </citation>
    <scope>NUCLEOTIDE SEQUENCE</scope>
    <source>
        <strain evidence="1">Berkeley</strain>
    </source>
</reference>
<dbReference type="EMBL" id="QTSX02007145">
    <property type="protein sequence ID" value="KAJ9050641.1"/>
    <property type="molecule type" value="Genomic_DNA"/>
</dbReference>
<protein>
    <submittedName>
        <fullName evidence="1">Uncharacterized protein</fullName>
    </submittedName>
</protein>
<evidence type="ECO:0000313" key="2">
    <source>
        <dbReference type="Proteomes" id="UP001165960"/>
    </source>
</evidence>
<evidence type="ECO:0000313" key="1">
    <source>
        <dbReference type="EMBL" id="KAJ9050641.1"/>
    </source>
</evidence>
<proteinExistence type="predicted"/>
<accession>A0ACC2RKN7</accession>
<gene>
    <name evidence="1" type="ORF">DSO57_1012611</name>
</gene>
<dbReference type="Proteomes" id="UP001165960">
    <property type="component" value="Unassembled WGS sequence"/>
</dbReference>
<name>A0ACC2RKN7_9FUNG</name>
<organism evidence="1 2">
    <name type="scientific">Entomophthora muscae</name>
    <dbReference type="NCBI Taxonomy" id="34485"/>
    <lineage>
        <taxon>Eukaryota</taxon>
        <taxon>Fungi</taxon>
        <taxon>Fungi incertae sedis</taxon>
        <taxon>Zoopagomycota</taxon>
        <taxon>Entomophthoromycotina</taxon>
        <taxon>Entomophthoromycetes</taxon>
        <taxon>Entomophthorales</taxon>
        <taxon>Entomophthoraceae</taxon>
        <taxon>Entomophthora</taxon>
    </lineage>
</organism>